<dbReference type="SUPFAM" id="SSF90229">
    <property type="entry name" value="CCCH zinc finger"/>
    <property type="match status" value="1"/>
</dbReference>
<gene>
    <name evidence="1" type="ORF">F383_13421</name>
</gene>
<dbReference type="GO" id="GO:0008270">
    <property type="term" value="F:zinc ion binding"/>
    <property type="evidence" value="ECO:0007669"/>
    <property type="project" value="UniProtKB-KW"/>
</dbReference>
<dbReference type="GO" id="GO:0005689">
    <property type="term" value="C:U12-type spliceosomal complex"/>
    <property type="evidence" value="ECO:0007669"/>
    <property type="project" value="TreeGrafter"/>
</dbReference>
<dbReference type="Proteomes" id="UP000032142">
    <property type="component" value="Unassembled WGS sequence"/>
</dbReference>
<dbReference type="InterPro" id="IPR000571">
    <property type="entry name" value="Znf_CCCH"/>
</dbReference>
<dbReference type="OMA" id="WPPIQEL"/>
<dbReference type="Gene3D" id="3.30.160.60">
    <property type="entry name" value="Classic Zinc Finger"/>
    <property type="match status" value="1"/>
</dbReference>
<dbReference type="KEGG" id="gab:108463043"/>
<dbReference type="EMBL" id="KN452554">
    <property type="protein sequence ID" value="KHG29855.1"/>
    <property type="molecule type" value="Genomic_DNA"/>
</dbReference>
<name>A0A0B0PXV5_GOSAR</name>
<dbReference type="FunFam" id="3.30.160.60:FF:003319">
    <property type="entry name" value="U1 zinc finger family protein"/>
    <property type="match status" value="1"/>
</dbReference>
<accession>A0A0B0PXV5</accession>
<proteinExistence type="predicted"/>
<dbReference type="InterPro" id="IPR036236">
    <property type="entry name" value="Znf_C2H2_sf"/>
</dbReference>
<dbReference type="SUPFAM" id="SSF57667">
    <property type="entry name" value="beta-beta-alpha zinc fingers"/>
    <property type="match status" value="1"/>
</dbReference>
<dbReference type="GO" id="GO:0003676">
    <property type="term" value="F:nucleic acid binding"/>
    <property type="evidence" value="ECO:0007669"/>
    <property type="project" value="InterPro"/>
</dbReference>
<evidence type="ECO:0000313" key="1">
    <source>
        <dbReference type="EMBL" id="KHG29855.1"/>
    </source>
</evidence>
<organism evidence="1 2">
    <name type="scientific">Gossypium arboreum</name>
    <name type="common">Tree cotton</name>
    <name type="synonym">Gossypium nanking</name>
    <dbReference type="NCBI Taxonomy" id="29729"/>
    <lineage>
        <taxon>Eukaryota</taxon>
        <taxon>Viridiplantae</taxon>
        <taxon>Streptophyta</taxon>
        <taxon>Embryophyta</taxon>
        <taxon>Tracheophyta</taxon>
        <taxon>Spermatophyta</taxon>
        <taxon>Magnoliopsida</taxon>
        <taxon>eudicotyledons</taxon>
        <taxon>Gunneridae</taxon>
        <taxon>Pentapetalae</taxon>
        <taxon>rosids</taxon>
        <taxon>malvids</taxon>
        <taxon>Malvales</taxon>
        <taxon>Malvaceae</taxon>
        <taxon>Malvoideae</taxon>
        <taxon>Gossypium</taxon>
    </lineage>
</organism>
<dbReference type="SMART" id="SM00451">
    <property type="entry name" value="ZnF_U1"/>
    <property type="match status" value="1"/>
</dbReference>
<dbReference type="Pfam" id="PF00642">
    <property type="entry name" value="zf-CCCH"/>
    <property type="match status" value="1"/>
</dbReference>
<dbReference type="PROSITE" id="PS50103">
    <property type="entry name" value="ZF_C3H1"/>
    <property type="match status" value="1"/>
</dbReference>
<dbReference type="Pfam" id="PF06220">
    <property type="entry name" value="zf-U1"/>
    <property type="match status" value="1"/>
</dbReference>
<sequence length="134" mass="14871">MPLGKYYCDYCDKQFQDTPAARKRHLQGLQHLRAKAQWFHSQNAQDLYQTSVPPFSKGVCNRFLNTGFCQYGDNCKYFHPNNDSRTPNPPLSTAPAGGVVGNGNGMAISWGNLPPSLKPPPEAGYPPLPFVDWG</sequence>
<reference evidence="2" key="1">
    <citation type="submission" date="2014-09" db="EMBL/GenBank/DDBJ databases">
        <authorList>
            <person name="Mudge J."/>
            <person name="Ramaraj T."/>
            <person name="Lindquist I.E."/>
            <person name="Bharti A.K."/>
            <person name="Sundararajan A."/>
            <person name="Cameron C.T."/>
            <person name="Woodward J.E."/>
            <person name="May G.D."/>
            <person name="Brubaker C."/>
            <person name="Broadhvest J."/>
            <person name="Wilkins T.A."/>
        </authorList>
    </citation>
    <scope>NUCLEOTIDE SEQUENCE</scope>
    <source>
        <strain evidence="2">cv. AKA8401</strain>
    </source>
</reference>
<protein>
    <submittedName>
        <fullName evidence="1">Uncharacterized protein</fullName>
    </submittedName>
</protein>
<keyword evidence="2" id="KW-1185">Reference proteome</keyword>
<evidence type="ECO:0000313" key="2">
    <source>
        <dbReference type="Proteomes" id="UP000032142"/>
    </source>
</evidence>
<dbReference type="InterPro" id="IPR013085">
    <property type="entry name" value="U1-CZ_Znf_C2H2"/>
</dbReference>
<dbReference type="PANTHER" id="PTHR16465">
    <property type="entry name" value="NUCLEASE-RELATED"/>
    <property type="match status" value="1"/>
</dbReference>
<dbReference type="InterPro" id="IPR003604">
    <property type="entry name" value="Matrin/U1-like-C_Znf_C2H2"/>
</dbReference>
<dbReference type="SMART" id="SM00356">
    <property type="entry name" value="ZnF_C3H1"/>
    <property type="match status" value="1"/>
</dbReference>
<dbReference type="InterPro" id="IPR036855">
    <property type="entry name" value="Znf_CCCH_sf"/>
</dbReference>
<dbReference type="Gene3D" id="4.10.1000.10">
    <property type="entry name" value="Zinc finger, CCCH-type"/>
    <property type="match status" value="1"/>
</dbReference>
<dbReference type="AlphaFoldDB" id="A0A0B0PXV5"/>
<dbReference type="PANTHER" id="PTHR16465:SF0">
    <property type="entry name" value="ZINC FINGER MATRIN-TYPE PROTEIN 5"/>
    <property type="match status" value="1"/>
</dbReference>